<dbReference type="RefSeq" id="WP_211531239.1">
    <property type="nucleotide sequence ID" value="NZ_JWHL01000014.1"/>
</dbReference>
<name>A0A8J8B592_9EURY</name>
<comment type="caution">
    <text evidence="1">The sequence shown here is derived from an EMBL/GenBank/DDBJ whole genome shotgun (WGS) entry which is preliminary data.</text>
</comment>
<reference evidence="1" key="1">
    <citation type="submission" date="2014-12" db="EMBL/GenBank/DDBJ databases">
        <authorList>
            <person name="Huang H.-H."/>
            <person name="Chen S.-C."/>
            <person name="Lai M.-C."/>
        </authorList>
    </citation>
    <scope>NUCLEOTIDE SEQUENCE</scope>
    <source>
        <strain evidence="1">K1F9705b</strain>
    </source>
</reference>
<keyword evidence="2" id="KW-1185">Reference proteome</keyword>
<dbReference type="InterPro" id="IPR055979">
    <property type="entry name" value="DUF7557"/>
</dbReference>
<evidence type="ECO:0000313" key="2">
    <source>
        <dbReference type="Proteomes" id="UP000730161"/>
    </source>
</evidence>
<dbReference type="EMBL" id="JWHL01000014">
    <property type="protein sequence ID" value="MBR1369521.1"/>
    <property type="molecule type" value="Genomic_DNA"/>
</dbReference>
<evidence type="ECO:0000313" key="1">
    <source>
        <dbReference type="EMBL" id="MBR1369521.1"/>
    </source>
</evidence>
<protein>
    <submittedName>
        <fullName evidence="1">Uncharacterized protein</fullName>
    </submittedName>
</protein>
<dbReference type="Pfam" id="PF24434">
    <property type="entry name" value="DUF7557"/>
    <property type="match status" value="1"/>
</dbReference>
<dbReference type="AlphaFoldDB" id="A0A8J8B592"/>
<dbReference type="OrthoDB" id="115383at2157"/>
<sequence length="76" mass="8766">MASEGETITISHETRMKLSRLRKDGQSYDSLISTMADEVLKLSESEEEWDVEKIENDMNTIRKTTTFTPLNALSRR</sequence>
<proteinExistence type="predicted"/>
<organism evidence="1 2">
    <name type="scientific">Methanocalculus chunghsingensis</name>
    <dbReference type="NCBI Taxonomy" id="156457"/>
    <lineage>
        <taxon>Archaea</taxon>
        <taxon>Methanobacteriati</taxon>
        <taxon>Methanobacteriota</taxon>
        <taxon>Stenosarchaea group</taxon>
        <taxon>Methanomicrobia</taxon>
        <taxon>Methanomicrobiales</taxon>
        <taxon>Methanocalculaceae</taxon>
        <taxon>Methanocalculus</taxon>
    </lineage>
</organism>
<accession>A0A8J8B592</accession>
<gene>
    <name evidence="1" type="ORF">RJ53_08485</name>
</gene>
<dbReference type="Proteomes" id="UP000730161">
    <property type="component" value="Unassembled WGS sequence"/>
</dbReference>